<keyword evidence="5" id="KW-0812">Transmembrane</keyword>
<protein>
    <submittedName>
        <fullName evidence="8">Copper resistance protein CopC</fullName>
    </submittedName>
</protein>
<dbReference type="InterPro" id="IPR007348">
    <property type="entry name" value="CopC_dom"/>
</dbReference>
<dbReference type="Proteomes" id="UP000319769">
    <property type="component" value="Unassembled WGS sequence"/>
</dbReference>
<evidence type="ECO:0000256" key="4">
    <source>
        <dbReference type="ARBA" id="ARBA00023008"/>
    </source>
</evidence>
<dbReference type="PANTHER" id="PTHR34820">
    <property type="entry name" value="INNER MEMBRANE PROTEIN YEBZ"/>
    <property type="match status" value="1"/>
</dbReference>
<dbReference type="PANTHER" id="PTHR34820:SF4">
    <property type="entry name" value="INNER MEMBRANE PROTEIN YEBZ"/>
    <property type="match status" value="1"/>
</dbReference>
<dbReference type="GO" id="GO:0046688">
    <property type="term" value="P:response to copper ion"/>
    <property type="evidence" value="ECO:0007669"/>
    <property type="project" value="InterPro"/>
</dbReference>
<dbReference type="EMBL" id="VMNW02000001">
    <property type="protein sequence ID" value="KAA9166941.1"/>
    <property type="molecule type" value="Genomic_DNA"/>
</dbReference>
<dbReference type="AlphaFoldDB" id="A0A5N0VQP7"/>
<gene>
    <name evidence="8" type="ORF">FPZ12_001205</name>
</gene>
<proteinExistence type="predicted"/>
<dbReference type="SUPFAM" id="SSF81296">
    <property type="entry name" value="E set domains"/>
    <property type="match status" value="1"/>
</dbReference>
<comment type="caution">
    <text evidence="8">The sequence shown here is derived from an EMBL/GenBank/DDBJ whole genome shotgun (WGS) entry which is preliminary data.</text>
</comment>
<keyword evidence="5" id="KW-0472">Membrane</keyword>
<evidence type="ECO:0000256" key="2">
    <source>
        <dbReference type="ARBA" id="ARBA00022723"/>
    </source>
</evidence>
<evidence type="ECO:0000256" key="1">
    <source>
        <dbReference type="ARBA" id="ARBA00004196"/>
    </source>
</evidence>
<comment type="subcellular location">
    <subcellularLocation>
        <location evidence="1">Cell envelope</location>
    </subcellularLocation>
</comment>
<keyword evidence="9" id="KW-1185">Reference proteome</keyword>
<keyword evidence="2" id="KW-0479">Metal-binding</keyword>
<dbReference type="Gene3D" id="2.60.40.1220">
    <property type="match status" value="1"/>
</dbReference>
<reference evidence="8" key="1">
    <citation type="submission" date="2019-09" db="EMBL/GenBank/DDBJ databases">
        <authorList>
            <person name="Teo W.F.A."/>
            <person name="Duangmal K."/>
        </authorList>
    </citation>
    <scope>NUCLEOTIDE SEQUENCE [LARGE SCALE GENOMIC DNA]</scope>
    <source>
        <strain evidence="8">K81G1</strain>
    </source>
</reference>
<accession>A0A5N0VQP7</accession>
<evidence type="ECO:0000313" key="9">
    <source>
        <dbReference type="Proteomes" id="UP000319769"/>
    </source>
</evidence>
<dbReference type="GO" id="GO:0005507">
    <property type="term" value="F:copper ion binding"/>
    <property type="evidence" value="ECO:0007669"/>
    <property type="project" value="InterPro"/>
</dbReference>
<evidence type="ECO:0000256" key="5">
    <source>
        <dbReference type="SAM" id="Phobius"/>
    </source>
</evidence>
<evidence type="ECO:0000259" key="7">
    <source>
        <dbReference type="Pfam" id="PF04234"/>
    </source>
</evidence>
<dbReference type="GO" id="GO:0030313">
    <property type="term" value="C:cell envelope"/>
    <property type="evidence" value="ECO:0007669"/>
    <property type="project" value="UniProtKB-SubCell"/>
</dbReference>
<dbReference type="GO" id="GO:0005886">
    <property type="term" value="C:plasma membrane"/>
    <property type="evidence" value="ECO:0007669"/>
    <property type="project" value="TreeGrafter"/>
</dbReference>
<keyword evidence="5" id="KW-1133">Transmembrane helix</keyword>
<sequence>MRGVSLVFVLGALLLAGTRAADAHNVLESSSPAAGASLTASPSTVELTFNEPIESGFNELVVTGPDKTSQWQNGAATVSAEKISVPLRPLGPAGEYTVAYHIVSEDGHPVSGSYTFTLTVAGTGTPAQGQSAVAGAPAGDESTVPVWVWVAGGVVLLGAGVVIARRIAR</sequence>
<name>A0A5N0VQP7_9PSEU</name>
<feature type="chain" id="PRO_5038886845" evidence="6">
    <location>
        <begin position="24"/>
        <end position="169"/>
    </location>
</feature>
<feature type="transmembrane region" description="Helical" evidence="5">
    <location>
        <begin position="146"/>
        <end position="164"/>
    </location>
</feature>
<dbReference type="InterPro" id="IPR014755">
    <property type="entry name" value="Cu-Rt/internalin_Ig-like"/>
</dbReference>
<dbReference type="GO" id="GO:0006825">
    <property type="term" value="P:copper ion transport"/>
    <property type="evidence" value="ECO:0007669"/>
    <property type="project" value="InterPro"/>
</dbReference>
<evidence type="ECO:0000313" key="8">
    <source>
        <dbReference type="EMBL" id="KAA9166941.1"/>
    </source>
</evidence>
<dbReference type="OrthoDB" id="5242236at2"/>
<dbReference type="GO" id="GO:0042597">
    <property type="term" value="C:periplasmic space"/>
    <property type="evidence" value="ECO:0007669"/>
    <property type="project" value="InterPro"/>
</dbReference>
<keyword evidence="4" id="KW-0186">Copper</keyword>
<evidence type="ECO:0000256" key="6">
    <source>
        <dbReference type="SAM" id="SignalP"/>
    </source>
</evidence>
<dbReference type="InterPro" id="IPR014756">
    <property type="entry name" value="Ig_E-set"/>
</dbReference>
<dbReference type="InterPro" id="IPR032694">
    <property type="entry name" value="CopC/D"/>
</dbReference>
<dbReference type="Pfam" id="PF04234">
    <property type="entry name" value="CopC"/>
    <property type="match status" value="1"/>
</dbReference>
<evidence type="ECO:0000256" key="3">
    <source>
        <dbReference type="ARBA" id="ARBA00022729"/>
    </source>
</evidence>
<feature type="domain" description="CopC" evidence="7">
    <location>
        <begin position="24"/>
        <end position="118"/>
    </location>
</feature>
<feature type="signal peptide" evidence="6">
    <location>
        <begin position="1"/>
        <end position="23"/>
    </location>
</feature>
<organism evidence="8 9">
    <name type="scientific">Amycolatopsis acidicola</name>
    <dbReference type="NCBI Taxonomy" id="2596893"/>
    <lineage>
        <taxon>Bacteria</taxon>
        <taxon>Bacillati</taxon>
        <taxon>Actinomycetota</taxon>
        <taxon>Actinomycetes</taxon>
        <taxon>Pseudonocardiales</taxon>
        <taxon>Pseudonocardiaceae</taxon>
        <taxon>Amycolatopsis</taxon>
    </lineage>
</organism>
<keyword evidence="3 6" id="KW-0732">Signal</keyword>